<dbReference type="EMBL" id="BNJK01000001">
    <property type="protein sequence ID" value="GHO91781.1"/>
    <property type="molecule type" value="Genomic_DNA"/>
</dbReference>
<dbReference type="Gene3D" id="3.40.50.1000">
    <property type="entry name" value="HAD superfamily/HAD-like"/>
    <property type="match status" value="1"/>
</dbReference>
<dbReference type="Pfam" id="PF08282">
    <property type="entry name" value="Hydrolase_3"/>
    <property type="match status" value="1"/>
</dbReference>
<evidence type="ECO:0000313" key="2">
    <source>
        <dbReference type="Proteomes" id="UP000597444"/>
    </source>
</evidence>
<reference evidence="1" key="1">
    <citation type="submission" date="2020-10" db="EMBL/GenBank/DDBJ databases">
        <title>Taxonomic study of unclassified bacteria belonging to the class Ktedonobacteria.</title>
        <authorList>
            <person name="Yabe S."/>
            <person name="Wang C.M."/>
            <person name="Zheng Y."/>
            <person name="Sakai Y."/>
            <person name="Cavaletti L."/>
            <person name="Monciardini P."/>
            <person name="Donadio S."/>
        </authorList>
    </citation>
    <scope>NUCLEOTIDE SEQUENCE</scope>
    <source>
        <strain evidence="1">ID150040</strain>
    </source>
</reference>
<dbReference type="RefSeq" id="WP_220202655.1">
    <property type="nucleotide sequence ID" value="NZ_BNJK01000001.1"/>
</dbReference>
<accession>A0A8J3ICJ3</accession>
<name>A0A8J3ICJ3_9CHLR</name>
<dbReference type="InterPro" id="IPR036412">
    <property type="entry name" value="HAD-like_sf"/>
</dbReference>
<keyword evidence="2" id="KW-1185">Reference proteome</keyword>
<evidence type="ECO:0000313" key="1">
    <source>
        <dbReference type="EMBL" id="GHO91781.1"/>
    </source>
</evidence>
<proteinExistence type="predicted"/>
<protein>
    <recommendedName>
        <fullName evidence="3">ATPase P</fullName>
    </recommendedName>
</protein>
<sequence>MAIKVDIPQRGIIELQHAVFDINGTLAIDGIVYPEVAERLQDLAEQLTVHLLTAGTHGNLPELEKALGFPLHVIHRGDEKVRYVQQLGSDHVIAFGNGINDTGMLRLAMLGIAVLTTEGVAIRALQAADVLVYSPIDAIDLLLKPKRLIATLRG</sequence>
<dbReference type="Proteomes" id="UP000597444">
    <property type="component" value="Unassembled WGS sequence"/>
</dbReference>
<dbReference type="InterPro" id="IPR023214">
    <property type="entry name" value="HAD_sf"/>
</dbReference>
<dbReference type="AlphaFoldDB" id="A0A8J3ICJ3"/>
<dbReference type="SUPFAM" id="SSF56784">
    <property type="entry name" value="HAD-like"/>
    <property type="match status" value="1"/>
</dbReference>
<gene>
    <name evidence="1" type="ORF">KSF_018290</name>
</gene>
<organism evidence="1 2">
    <name type="scientific">Reticulibacter mediterranei</name>
    <dbReference type="NCBI Taxonomy" id="2778369"/>
    <lineage>
        <taxon>Bacteria</taxon>
        <taxon>Bacillati</taxon>
        <taxon>Chloroflexota</taxon>
        <taxon>Ktedonobacteria</taxon>
        <taxon>Ktedonobacterales</taxon>
        <taxon>Reticulibacteraceae</taxon>
        <taxon>Reticulibacter</taxon>
    </lineage>
</organism>
<comment type="caution">
    <text evidence="1">The sequence shown here is derived from an EMBL/GenBank/DDBJ whole genome shotgun (WGS) entry which is preliminary data.</text>
</comment>
<evidence type="ECO:0008006" key="3">
    <source>
        <dbReference type="Google" id="ProtNLM"/>
    </source>
</evidence>